<dbReference type="GO" id="GO:0005506">
    <property type="term" value="F:iron ion binding"/>
    <property type="evidence" value="ECO:0007669"/>
    <property type="project" value="InterPro"/>
</dbReference>
<gene>
    <name evidence="2" type="ORF">Mal4_03270</name>
</gene>
<keyword evidence="3" id="KW-1185">Reference proteome</keyword>
<dbReference type="GO" id="GO:0020037">
    <property type="term" value="F:heme binding"/>
    <property type="evidence" value="ECO:0007669"/>
    <property type="project" value="InterPro"/>
</dbReference>
<reference evidence="2 3" key="1">
    <citation type="submission" date="2019-02" db="EMBL/GenBank/DDBJ databases">
        <title>Deep-cultivation of Planctomycetes and their phenomic and genomic characterization uncovers novel biology.</title>
        <authorList>
            <person name="Wiegand S."/>
            <person name="Jogler M."/>
            <person name="Boedeker C."/>
            <person name="Pinto D."/>
            <person name="Vollmers J."/>
            <person name="Rivas-Marin E."/>
            <person name="Kohn T."/>
            <person name="Peeters S.H."/>
            <person name="Heuer A."/>
            <person name="Rast P."/>
            <person name="Oberbeckmann S."/>
            <person name="Bunk B."/>
            <person name="Jeske O."/>
            <person name="Meyerdierks A."/>
            <person name="Storesund J.E."/>
            <person name="Kallscheuer N."/>
            <person name="Luecker S."/>
            <person name="Lage O.M."/>
            <person name="Pohl T."/>
            <person name="Merkel B.J."/>
            <person name="Hornburger P."/>
            <person name="Mueller R.-W."/>
            <person name="Bruemmer F."/>
            <person name="Labrenz M."/>
            <person name="Spormann A.M."/>
            <person name="Op den Camp H."/>
            <person name="Overmann J."/>
            <person name="Amann R."/>
            <person name="Jetten M.S.M."/>
            <person name="Mascher T."/>
            <person name="Medema M.H."/>
            <person name="Devos D.P."/>
            <person name="Kaster A.-K."/>
            <person name="Ovreas L."/>
            <person name="Rohde M."/>
            <person name="Galperin M.Y."/>
            <person name="Jogler C."/>
        </authorList>
    </citation>
    <scope>NUCLEOTIDE SEQUENCE [LARGE SCALE GENOMIC DNA]</scope>
    <source>
        <strain evidence="2 3">Mal4</strain>
    </source>
</reference>
<dbReference type="GO" id="GO:0009055">
    <property type="term" value="F:electron transfer activity"/>
    <property type="evidence" value="ECO:0007669"/>
    <property type="project" value="InterPro"/>
</dbReference>
<dbReference type="Proteomes" id="UP000320496">
    <property type="component" value="Chromosome"/>
</dbReference>
<evidence type="ECO:0000313" key="3">
    <source>
        <dbReference type="Proteomes" id="UP000320496"/>
    </source>
</evidence>
<dbReference type="RefSeq" id="WP_145366749.1">
    <property type="nucleotide sequence ID" value="NZ_CP036275.1"/>
</dbReference>
<dbReference type="KEGG" id="mri:Mal4_03270"/>
<feature type="signal peptide" evidence="1">
    <location>
        <begin position="1"/>
        <end position="24"/>
    </location>
</feature>
<organism evidence="2 3">
    <name type="scientific">Maioricimonas rarisocia</name>
    <dbReference type="NCBI Taxonomy" id="2528026"/>
    <lineage>
        <taxon>Bacteria</taxon>
        <taxon>Pseudomonadati</taxon>
        <taxon>Planctomycetota</taxon>
        <taxon>Planctomycetia</taxon>
        <taxon>Planctomycetales</taxon>
        <taxon>Planctomycetaceae</taxon>
        <taxon>Maioricimonas</taxon>
    </lineage>
</organism>
<keyword evidence="1" id="KW-0732">Signal</keyword>
<dbReference type="SUPFAM" id="SSF47175">
    <property type="entry name" value="Cytochromes"/>
    <property type="match status" value="1"/>
</dbReference>
<dbReference type="InterPro" id="IPR010980">
    <property type="entry name" value="Cyt_c/b562"/>
</dbReference>
<dbReference type="OrthoDB" id="282936at2"/>
<proteinExistence type="predicted"/>
<evidence type="ECO:0000256" key="1">
    <source>
        <dbReference type="SAM" id="SignalP"/>
    </source>
</evidence>
<evidence type="ECO:0008006" key="4">
    <source>
        <dbReference type="Google" id="ProtNLM"/>
    </source>
</evidence>
<dbReference type="GO" id="GO:0022900">
    <property type="term" value="P:electron transport chain"/>
    <property type="evidence" value="ECO:0007669"/>
    <property type="project" value="InterPro"/>
</dbReference>
<dbReference type="EMBL" id="CP036275">
    <property type="protein sequence ID" value="QDU36044.1"/>
    <property type="molecule type" value="Genomic_DNA"/>
</dbReference>
<dbReference type="AlphaFoldDB" id="A0A517Z0N6"/>
<evidence type="ECO:0000313" key="2">
    <source>
        <dbReference type="EMBL" id="QDU36044.1"/>
    </source>
</evidence>
<feature type="chain" id="PRO_5022219332" description="Cytochrome C" evidence="1">
    <location>
        <begin position="25"/>
        <end position="163"/>
    </location>
</feature>
<protein>
    <recommendedName>
        <fullName evidence="4">Cytochrome C</fullName>
    </recommendedName>
</protein>
<sequence precursor="true">MTRAQFRYGVLLSAGLVAAWGAMTADGRFSAEAADDAAGGAAVEPVEDDMHEFMEYVFQPTFKRLKPAMASEPENNAGWKTIKSDALILAEGGNLLLSRAPEDKDEADAWAKLSVAVRKSGGELYAAAKKREYKGARGAYETMIRHCNACHDEFAGGEYQLSP</sequence>
<accession>A0A517Z0N6</accession>
<name>A0A517Z0N6_9PLAN</name>